<evidence type="ECO:0000313" key="1">
    <source>
        <dbReference type="EMBL" id="CEO51787.1"/>
    </source>
</evidence>
<sequence length="93" mass="10076">MKHIEDHTTGDRVSFVILTRKGILVNQQFALDSSKVHAGGPCESSLVALEINILTATMQHDFIAVGSKGKNLVHCVISTFERLPTLFAAVDKG</sequence>
<protein>
    <submittedName>
        <fullName evidence="1">Uncharacterized protein</fullName>
    </submittedName>
</protein>
<name>A0A0B7K8F3_BIOOC</name>
<proteinExistence type="predicted"/>
<organism evidence="1">
    <name type="scientific">Bionectria ochroleuca</name>
    <name type="common">Gliocladium roseum</name>
    <dbReference type="NCBI Taxonomy" id="29856"/>
    <lineage>
        <taxon>Eukaryota</taxon>
        <taxon>Fungi</taxon>
        <taxon>Dikarya</taxon>
        <taxon>Ascomycota</taxon>
        <taxon>Pezizomycotina</taxon>
        <taxon>Sordariomycetes</taxon>
        <taxon>Hypocreomycetidae</taxon>
        <taxon>Hypocreales</taxon>
        <taxon>Bionectriaceae</taxon>
        <taxon>Clonostachys</taxon>
    </lineage>
</organism>
<dbReference type="EMBL" id="CDPU01000025">
    <property type="protein sequence ID" value="CEO51787.1"/>
    <property type="molecule type" value="Genomic_DNA"/>
</dbReference>
<reference evidence="1" key="1">
    <citation type="submission" date="2015-01" db="EMBL/GenBank/DDBJ databases">
        <authorList>
            <person name="Durling Mikael"/>
        </authorList>
    </citation>
    <scope>NUCLEOTIDE SEQUENCE</scope>
</reference>
<dbReference type="AlphaFoldDB" id="A0A0B7K8F3"/>
<accession>A0A0B7K8F3</accession>
<gene>
    <name evidence="1" type="ORF">BN869_000007845_1</name>
</gene>